<dbReference type="Proteomes" id="UP001152795">
    <property type="component" value="Unassembled WGS sequence"/>
</dbReference>
<dbReference type="EMBL" id="CACRXK020021344">
    <property type="protein sequence ID" value="CAB4035753.1"/>
    <property type="molecule type" value="Genomic_DNA"/>
</dbReference>
<accession>A0A7D9LN64</accession>
<protein>
    <recommendedName>
        <fullName evidence="1">Nal1 C-terminal domain-containing protein</fullName>
    </recommendedName>
</protein>
<name>A0A7D9LN64_PARCT</name>
<dbReference type="InterPro" id="IPR057904">
    <property type="entry name" value="Nal1_C"/>
</dbReference>
<evidence type="ECO:0000313" key="3">
    <source>
        <dbReference type="Proteomes" id="UP001152795"/>
    </source>
</evidence>
<keyword evidence="3" id="KW-1185">Reference proteome</keyword>
<reference evidence="2" key="1">
    <citation type="submission" date="2020-04" db="EMBL/GenBank/DDBJ databases">
        <authorList>
            <person name="Alioto T."/>
            <person name="Alioto T."/>
            <person name="Gomez Garrido J."/>
        </authorList>
    </citation>
    <scope>NUCLEOTIDE SEQUENCE</scope>
    <source>
        <strain evidence="2">A484AB</strain>
    </source>
</reference>
<dbReference type="AlphaFoldDB" id="A0A7D9LN64"/>
<feature type="domain" description="Nal1 C-terminal" evidence="1">
    <location>
        <begin position="310"/>
        <end position="377"/>
    </location>
</feature>
<comment type="caution">
    <text evidence="2">The sequence shown here is derived from an EMBL/GenBank/DDBJ whole genome shotgun (WGS) entry which is preliminary data.</text>
</comment>
<organism evidence="2 3">
    <name type="scientific">Paramuricea clavata</name>
    <name type="common">Red gorgonian</name>
    <name type="synonym">Violescent sea-whip</name>
    <dbReference type="NCBI Taxonomy" id="317549"/>
    <lineage>
        <taxon>Eukaryota</taxon>
        <taxon>Metazoa</taxon>
        <taxon>Cnidaria</taxon>
        <taxon>Anthozoa</taxon>
        <taxon>Octocorallia</taxon>
        <taxon>Malacalcyonacea</taxon>
        <taxon>Plexauridae</taxon>
        <taxon>Paramuricea</taxon>
    </lineage>
</organism>
<sequence length="529" mass="60663">MSLSKRCIVENYTWIGEDEPVHFFTNIVEEKEEDFGEDSTEEDNDTFLEETFLDDEYCIREEVHEKFKRFPWLHGAYGIAGPNEKFPRSHFYVTVEKGKKESEILNDIKAAFDCEPSDYFELLPEPEKPMKFKFLLKPTPGGGIAVKEDGPNPLQPLNDIEDEESSTCRASGTLTMFCCKNDKHYALTCFHVGVITDKQRFDRAFNQQDVLDIRKSRSIEWHKEYAKKKITYCYREKEIGNTDENENAVNSANRSDLGTFSKGSFDEVSDIMSIEVDKDIKVDCTVADIDSPVWARIWQELNKRVNRKRGIVPVRVQKLGYSSNLTDGYIDNINFSYNHEGELLFRDAIAVKSDSRKFLHAGDSGALICYLDSKNKKQAFAYGVCEIDKNDSDEEVVVFRDENEPPSNETDKSLFICLRLNTAMRNLELSRETGCFNECGSSQEGSTPKHPNTPNVWGTTTVFGCFKIPQWDVWDTELAEEEEKKEVERRRKRRGAEGVVKEVGGEVEEVALTSTMVMHNHTVKCRLTI</sequence>
<evidence type="ECO:0000313" key="2">
    <source>
        <dbReference type="EMBL" id="CAB4035753.1"/>
    </source>
</evidence>
<evidence type="ECO:0000259" key="1">
    <source>
        <dbReference type="Pfam" id="PF25819"/>
    </source>
</evidence>
<dbReference type="Pfam" id="PF25819">
    <property type="entry name" value="Nal1_C"/>
    <property type="match status" value="1"/>
</dbReference>
<gene>
    <name evidence="2" type="ORF">PACLA_8A006667</name>
</gene>
<dbReference type="OrthoDB" id="10627496at2759"/>
<proteinExistence type="predicted"/>